<dbReference type="EnsemblMetazoa" id="ADIR002260-RA">
    <property type="protein sequence ID" value="ADIR002260-PA"/>
    <property type="gene ID" value="ADIR002260"/>
</dbReference>
<proteinExistence type="predicted"/>
<feature type="region of interest" description="Disordered" evidence="3">
    <location>
        <begin position="306"/>
        <end position="408"/>
    </location>
</feature>
<reference evidence="5" key="1">
    <citation type="submission" date="2013-03" db="EMBL/GenBank/DDBJ databases">
        <title>The Genome Sequence of Anopheles dirus WRAIR2.</title>
        <authorList>
            <consortium name="The Broad Institute Genomics Platform"/>
            <person name="Neafsey D.E."/>
            <person name="Walton C."/>
            <person name="Walker B."/>
            <person name="Young S.K."/>
            <person name="Zeng Q."/>
            <person name="Gargeya S."/>
            <person name="Fitzgerald M."/>
            <person name="Haas B."/>
            <person name="Abouelleil A."/>
            <person name="Allen A.W."/>
            <person name="Alvarado L."/>
            <person name="Arachchi H.M."/>
            <person name="Berlin A.M."/>
            <person name="Chapman S.B."/>
            <person name="Gainer-Dewar J."/>
            <person name="Goldberg J."/>
            <person name="Griggs A."/>
            <person name="Gujja S."/>
            <person name="Hansen M."/>
            <person name="Howarth C."/>
            <person name="Imamovic A."/>
            <person name="Ireland A."/>
            <person name="Larimer J."/>
            <person name="McCowan C."/>
            <person name="Murphy C."/>
            <person name="Pearson M."/>
            <person name="Poon T.W."/>
            <person name="Priest M."/>
            <person name="Roberts A."/>
            <person name="Saif S."/>
            <person name="Shea T."/>
            <person name="Sisk P."/>
            <person name="Sykes S."/>
            <person name="Wortman J."/>
            <person name="Nusbaum C."/>
            <person name="Birren B."/>
        </authorList>
    </citation>
    <scope>NUCLEOTIDE SEQUENCE [LARGE SCALE GENOMIC DNA]</scope>
    <source>
        <strain evidence="5">WRAIR2</strain>
    </source>
</reference>
<feature type="region of interest" description="Disordered" evidence="3">
    <location>
        <begin position="175"/>
        <end position="293"/>
    </location>
</feature>
<dbReference type="STRING" id="7168.A0A182N3P8"/>
<name>A0A182N3P8_9DIPT</name>
<keyword evidence="2" id="KW-0804">Transcription</keyword>
<evidence type="ECO:0008006" key="6">
    <source>
        <dbReference type="Google" id="ProtNLM"/>
    </source>
</evidence>
<organism evidence="4 5">
    <name type="scientific">Anopheles dirus</name>
    <dbReference type="NCBI Taxonomy" id="7168"/>
    <lineage>
        <taxon>Eukaryota</taxon>
        <taxon>Metazoa</taxon>
        <taxon>Ecdysozoa</taxon>
        <taxon>Arthropoda</taxon>
        <taxon>Hexapoda</taxon>
        <taxon>Insecta</taxon>
        <taxon>Pterygota</taxon>
        <taxon>Neoptera</taxon>
        <taxon>Endopterygota</taxon>
        <taxon>Diptera</taxon>
        <taxon>Nematocera</taxon>
        <taxon>Culicoidea</taxon>
        <taxon>Culicidae</taxon>
        <taxon>Anophelinae</taxon>
        <taxon>Anopheles</taxon>
    </lineage>
</organism>
<dbReference type="GO" id="GO:0000428">
    <property type="term" value="C:DNA-directed RNA polymerase complex"/>
    <property type="evidence" value="ECO:0007669"/>
    <property type="project" value="UniProtKB-KW"/>
</dbReference>
<dbReference type="Proteomes" id="UP000075884">
    <property type="component" value="Unassembled WGS sequence"/>
</dbReference>
<feature type="compositionally biased region" description="Basic and acidic residues" evidence="3">
    <location>
        <begin position="216"/>
        <end position="227"/>
    </location>
</feature>
<evidence type="ECO:0000256" key="1">
    <source>
        <dbReference type="ARBA" id="ARBA00022478"/>
    </source>
</evidence>
<dbReference type="InterPro" id="IPR041901">
    <property type="entry name" value="RNAP_I_Rpa43_N"/>
</dbReference>
<evidence type="ECO:0000313" key="4">
    <source>
        <dbReference type="EnsemblMetazoa" id="ADIR002260-PA"/>
    </source>
</evidence>
<dbReference type="InterPro" id="IPR036898">
    <property type="entry name" value="RNA_pol_Rpb7-like_N_sf"/>
</dbReference>
<dbReference type="AlphaFoldDB" id="A0A182N3P8"/>
<dbReference type="Gene3D" id="3.30.1490.120">
    <property type="entry name" value="RNA polymerase Rpb7-like, N-terminal domain"/>
    <property type="match status" value="1"/>
</dbReference>
<protein>
    <recommendedName>
        <fullName evidence="6">RPA43 OB domain-containing protein</fullName>
    </recommendedName>
</protein>
<dbReference type="VEuPathDB" id="VectorBase:ADIR002260"/>
<evidence type="ECO:0000256" key="2">
    <source>
        <dbReference type="ARBA" id="ARBA00023163"/>
    </source>
</evidence>
<keyword evidence="1" id="KW-0240">DNA-directed RNA polymerase</keyword>
<keyword evidence="5" id="KW-1185">Reference proteome</keyword>
<sequence length="408" mass="45072">MNRTTIAKYTKFSAEELQQSVSDPLSCVAAVQLNEILSLRPRDCEHIVKGVRRCVTDKIGQYHPKLGGIVLGYAKIRIDNALSALRLDSPYLHVRATIDYFVFQPLVDRKLRGTVNYVSKGFVCAVLYRVFNVTVKLVQKGMKNVTKGSEIAFIVRSCNMRSEIPVIEGELVDTDGGVDPLGIKQEPGVKKRSNNVVKMEEVDEEEEEEMDEEDQPQEKADAQEERQLPSSTEETETVDSNVPVVVKQEPKTPKQSKKQKQKESAPSVPTVANGLAAAAASESDSDSNDEQSLRIKSLLGQVFGKEFTSATSSSRKKQKSKQKKSPEKSSTATEAISIKQEILSDAEDISSEQNGSKFTPNGYSTPAPHVNGVNGTGKKRKIQFDLTPTVSHIKTEPTESRKKKKKSE</sequence>
<feature type="compositionally biased region" description="Polar residues" evidence="3">
    <location>
        <begin position="351"/>
        <end position="364"/>
    </location>
</feature>
<evidence type="ECO:0000256" key="3">
    <source>
        <dbReference type="SAM" id="MobiDB-lite"/>
    </source>
</evidence>
<dbReference type="CDD" id="cd04328">
    <property type="entry name" value="RNAP_I_Rpa43_N"/>
    <property type="match status" value="1"/>
</dbReference>
<feature type="compositionally biased region" description="Acidic residues" evidence="3">
    <location>
        <begin position="201"/>
        <end position="215"/>
    </location>
</feature>
<accession>A0A182N3P8</accession>
<evidence type="ECO:0000313" key="5">
    <source>
        <dbReference type="Proteomes" id="UP000075884"/>
    </source>
</evidence>
<reference evidence="4" key="2">
    <citation type="submission" date="2020-05" db="UniProtKB">
        <authorList>
            <consortium name="EnsemblMetazoa"/>
        </authorList>
    </citation>
    <scope>IDENTIFICATION</scope>
    <source>
        <strain evidence="4">WRAIR2</strain>
    </source>
</reference>
<feature type="compositionally biased region" description="Basic residues" evidence="3">
    <location>
        <begin position="314"/>
        <end position="323"/>
    </location>
</feature>